<dbReference type="InterPro" id="IPR045863">
    <property type="entry name" value="CorA_TM1_TM2"/>
</dbReference>
<feature type="transmembrane region" description="Helical" evidence="7">
    <location>
        <begin position="484"/>
        <end position="503"/>
    </location>
</feature>
<feature type="region of interest" description="Disordered" evidence="6">
    <location>
        <begin position="100"/>
        <end position="121"/>
    </location>
</feature>
<proteinExistence type="inferred from homology"/>
<dbReference type="Pfam" id="PF01544">
    <property type="entry name" value="CorA"/>
    <property type="match status" value="1"/>
</dbReference>
<feature type="region of interest" description="Disordered" evidence="6">
    <location>
        <begin position="143"/>
        <end position="168"/>
    </location>
</feature>
<feature type="region of interest" description="Disordered" evidence="6">
    <location>
        <begin position="1"/>
        <end position="52"/>
    </location>
</feature>
<dbReference type="GO" id="GO:0015095">
    <property type="term" value="F:magnesium ion transmembrane transporter activity"/>
    <property type="evidence" value="ECO:0007669"/>
    <property type="project" value="InterPro"/>
</dbReference>
<gene>
    <name evidence="8" type="ORF">ATY40_BA7503330</name>
</gene>
<dbReference type="InterPro" id="IPR045861">
    <property type="entry name" value="CorA_cytoplasmic_dom"/>
</dbReference>
<sequence length="588" mass="66536">MNPLAKQPSRTSIKSTAKTLFQQQKKERQDSSNDIGADCHASRSSKETEEDDVCFPMAPENVRLRGVDFMALENFIQEERLEKKSLIKREEALKDFDSNIAKGFSSGNNKPSSATLRCEPKKITKNVDADNFLPSPQYYGPGDVYLEEGSNDSSNKKDTSTVDDEDNGVTFRSQKKNAEAVSILPDRYSLYSSDNNETIHAPDISSLVNEGQKIEELFHIAEATWWLDCICPTDNEMKVLAKAFGIHPLTAEDIRMQERREKVELFKNYYFVCFHSVETDPESEDFLEPINIYIVVFRGGISSFHFTPINHPANVRRRVRQLRDYVNLSADWLCYAMIDDITDGFAPVIQATEYEADAFEQFVFVARDQKFGIMLQRIAESRRKVVTLMRLLSGKKDVIKILAKRCPREANGTWTSNGLRQQNLTPRADIALYLSDISDHIITMFQSLLSYEKLFSRSYSNYLAQLQVESFYSNLKITEILSKITLLGTIFFPMSMITGLFGMNATVPGQDTGSLTWWFGILGCLLAVVFTFGFLGSYWMNRSLASKSPLTPAGGERSIGSFRYTGGSSASDRARSILSLPRTFSKYD</sequence>
<keyword evidence="4 7" id="KW-1133">Transmembrane helix</keyword>
<keyword evidence="9" id="KW-1185">Reference proteome</keyword>
<evidence type="ECO:0000313" key="8">
    <source>
        <dbReference type="EMBL" id="ANZ76142.1"/>
    </source>
</evidence>
<feature type="compositionally biased region" description="Polar residues" evidence="6">
    <location>
        <begin position="105"/>
        <end position="115"/>
    </location>
</feature>
<comment type="subcellular location">
    <subcellularLocation>
        <location evidence="1">Membrane</location>
        <topology evidence="1">Multi-pass membrane protein</topology>
    </subcellularLocation>
</comment>
<evidence type="ECO:0000256" key="3">
    <source>
        <dbReference type="ARBA" id="ARBA00022692"/>
    </source>
</evidence>
<dbReference type="SUPFAM" id="SSF144083">
    <property type="entry name" value="Magnesium transport protein CorA, transmembrane region"/>
    <property type="match status" value="1"/>
</dbReference>
<dbReference type="GO" id="GO:0005886">
    <property type="term" value="C:plasma membrane"/>
    <property type="evidence" value="ECO:0007669"/>
    <property type="project" value="TreeGrafter"/>
</dbReference>
<feature type="compositionally biased region" description="Polar residues" evidence="6">
    <location>
        <begin position="8"/>
        <end position="23"/>
    </location>
</feature>
<dbReference type="Gene3D" id="1.20.58.340">
    <property type="entry name" value="Magnesium transport protein CorA, transmembrane region"/>
    <property type="match status" value="2"/>
</dbReference>
<evidence type="ECO:0000256" key="7">
    <source>
        <dbReference type="SAM" id="Phobius"/>
    </source>
</evidence>
<evidence type="ECO:0000256" key="6">
    <source>
        <dbReference type="SAM" id="MobiDB-lite"/>
    </source>
</evidence>
<evidence type="ECO:0000313" key="9">
    <source>
        <dbReference type="Proteomes" id="UP000094565"/>
    </source>
</evidence>
<reference evidence="8 9" key="1">
    <citation type="submission" date="2016-02" db="EMBL/GenBank/DDBJ databases">
        <title>Comparative genomic and transcriptomic foundation for Pichia pastoris.</title>
        <authorList>
            <person name="Love K.R."/>
            <person name="Shah K.A."/>
            <person name="Whittaker C.A."/>
            <person name="Wu J."/>
            <person name="Bartlett M.C."/>
            <person name="Ma D."/>
            <person name="Leeson R.L."/>
            <person name="Priest M."/>
            <person name="Young S.K."/>
            <person name="Love J.C."/>
        </authorList>
    </citation>
    <scope>NUCLEOTIDE SEQUENCE [LARGE SCALE GENOMIC DNA]</scope>
    <source>
        <strain evidence="8 9">ATCC 28485</strain>
    </source>
</reference>
<dbReference type="CDD" id="cd12829">
    <property type="entry name" value="Alr1p-like"/>
    <property type="match status" value="1"/>
</dbReference>
<protein>
    <submittedName>
        <fullName evidence="8">BA75_03330T0</fullName>
    </submittedName>
</protein>
<accession>A0A1B2JDV4</accession>
<dbReference type="Gene3D" id="3.30.460.20">
    <property type="entry name" value="CorA soluble domain-like"/>
    <property type="match status" value="1"/>
</dbReference>
<organism evidence="8 9">
    <name type="scientific">Komagataella pastoris</name>
    <name type="common">Yeast</name>
    <name type="synonym">Pichia pastoris</name>
    <dbReference type="NCBI Taxonomy" id="4922"/>
    <lineage>
        <taxon>Eukaryota</taxon>
        <taxon>Fungi</taxon>
        <taxon>Dikarya</taxon>
        <taxon>Ascomycota</taxon>
        <taxon>Saccharomycotina</taxon>
        <taxon>Pichiomycetes</taxon>
        <taxon>Pichiales</taxon>
        <taxon>Pichiaceae</taxon>
        <taxon>Komagataella</taxon>
    </lineage>
</organism>
<dbReference type="Proteomes" id="UP000094565">
    <property type="component" value="Chromosome 2"/>
</dbReference>
<evidence type="ECO:0000256" key="1">
    <source>
        <dbReference type="ARBA" id="ARBA00004141"/>
    </source>
</evidence>
<feature type="transmembrane region" description="Helical" evidence="7">
    <location>
        <begin position="515"/>
        <end position="539"/>
    </location>
</feature>
<dbReference type="InterPro" id="IPR002523">
    <property type="entry name" value="MgTranspt_CorA/ZnTranspt_ZntB"/>
</dbReference>
<dbReference type="InterPro" id="IPR044089">
    <property type="entry name" value="Alr1-like"/>
</dbReference>
<dbReference type="PANTHER" id="PTHR21535">
    <property type="entry name" value="MAGNESIUM AND COBALT TRANSPORT PROTEIN/MITOCHONDRIAL IMPORT INNER MEMBRANE TRANSLOCASE SUBUNIT TIM8"/>
    <property type="match status" value="1"/>
</dbReference>
<dbReference type="AlphaFoldDB" id="A0A1B2JDV4"/>
<comment type="similarity">
    <text evidence="2">Belongs to the CorA metal ion transporter (MIT) (TC 1.A.35) family.</text>
</comment>
<dbReference type="SUPFAM" id="SSF143865">
    <property type="entry name" value="CorA soluble domain-like"/>
    <property type="match status" value="1"/>
</dbReference>
<dbReference type="GO" id="GO:0010961">
    <property type="term" value="P:intracellular magnesium ion homeostasis"/>
    <property type="evidence" value="ECO:0007669"/>
    <property type="project" value="TreeGrafter"/>
</dbReference>
<keyword evidence="5 7" id="KW-0472">Membrane</keyword>
<evidence type="ECO:0000256" key="5">
    <source>
        <dbReference type="ARBA" id="ARBA00023136"/>
    </source>
</evidence>
<dbReference type="PANTHER" id="PTHR21535:SF55">
    <property type="entry name" value="MAGNESIUM TRANSPORTER ALR1-RELATED"/>
    <property type="match status" value="1"/>
</dbReference>
<dbReference type="EMBL" id="CP014585">
    <property type="protein sequence ID" value="ANZ76142.1"/>
    <property type="molecule type" value="Genomic_DNA"/>
</dbReference>
<evidence type="ECO:0000256" key="2">
    <source>
        <dbReference type="ARBA" id="ARBA00009765"/>
    </source>
</evidence>
<evidence type="ECO:0000256" key="4">
    <source>
        <dbReference type="ARBA" id="ARBA00022989"/>
    </source>
</evidence>
<keyword evidence="3 7" id="KW-0812">Transmembrane</keyword>
<name>A0A1B2JDV4_PICPA</name>
<dbReference type="OrthoDB" id="29879at2759"/>